<organism evidence="2 3">
    <name type="scientific">Reichenbachiella carrageenanivorans</name>
    <dbReference type="NCBI Taxonomy" id="2979869"/>
    <lineage>
        <taxon>Bacteria</taxon>
        <taxon>Pseudomonadati</taxon>
        <taxon>Bacteroidota</taxon>
        <taxon>Cytophagia</taxon>
        <taxon>Cytophagales</taxon>
        <taxon>Reichenbachiellaceae</taxon>
        <taxon>Reichenbachiella</taxon>
    </lineage>
</organism>
<keyword evidence="1" id="KW-0812">Transmembrane</keyword>
<keyword evidence="1" id="KW-1133">Transmembrane helix</keyword>
<proteinExistence type="predicted"/>
<name>A0ABY6D3K4_9BACT</name>
<evidence type="ECO:0000256" key="1">
    <source>
        <dbReference type="SAM" id="Phobius"/>
    </source>
</evidence>
<feature type="transmembrane region" description="Helical" evidence="1">
    <location>
        <begin position="84"/>
        <end position="103"/>
    </location>
</feature>
<feature type="transmembrane region" description="Helical" evidence="1">
    <location>
        <begin position="12"/>
        <end position="33"/>
    </location>
</feature>
<feature type="transmembrane region" description="Helical" evidence="1">
    <location>
        <begin position="45"/>
        <end position="64"/>
    </location>
</feature>
<gene>
    <name evidence="2" type="ORF">N7E81_06420</name>
</gene>
<protein>
    <submittedName>
        <fullName evidence="2">Uncharacterized protein</fullName>
    </submittedName>
</protein>
<dbReference type="RefSeq" id="WP_263052461.1">
    <property type="nucleotide sequence ID" value="NZ_CP106735.1"/>
</dbReference>
<keyword evidence="3" id="KW-1185">Reference proteome</keyword>
<keyword evidence="1" id="KW-0472">Membrane</keyword>
<dbReference type="EMBL" id="CP106735">
    <property type="protein sequence ID" value="UXX80732.1"/>
    <property type="molecule type" value="Genomic_DNA"/>
</dbReference>
<sequence length="107" mass="12321">MPEPLPTPLIEIFLISAFMGSVTYLVSIATLAYALKRKHFFKWTYFLITAVITLFLGNLCALWVWLRWSFSFDILYGSLFLPGIVPYTLLPALGYWLIAVYAFKSEK</sequence>
<evidence type="ECO:0000313" key="3">
    <source>
        <dbReference type="Proteomes" id="UP001062165"/>
    </source>
</evidence>
<reference evidence="2" key="1">
    <citation type="submission" date="2022-10" db="EMBL/GenBank/DDBJ databases">
        <title>Comparative genomics and taxonomic characterization of three novel marine species of genus Reichenbachiella exhibiting antioxidant and polysaccharide degradation activities.</title>
        <authorList>
            <person name="Muhammad N."/>
            <person name="Lee Y.-J."/>
            <person name="Ko J."/>
            <person name="Kim S.-G."/>
        </authorList>
    </citation>
    <scope>NUCLEOTIDE SEQUENCE</scope>
    <source>
        <strain evidence="2">Wsw4-B4</strain>
    </source>
</reference>
<evidence type="ECO:0000313" key="2">
    <source>
        <dbReference type="EMBL" id="UXX80732.1"/>
    </source>
</evidence>
<accession>A0ABY6D3K4</accession>
<dbReference type="Proteomes" id="UP001062165">
    <property type="component" value="Chromosome"/>
</dbReference>